<dbReference type="SMART" id="SM00248">
    <property type="entry name" value="ANK"/>
    <property type="match status" value="4"/>
</dbReference>
<feature type="compositionally biased region" description="Basic and acidic residues" evidence="4">
    <location>
        <begin position="292"/>
        <end position="312"/>
    </location>
</feature>
<dbReference type="PROSITE" id="PS50088">
    <property type="entry name" value="ANK_REPEAT"/>
    <property type="match status" value="2"/>
</dbReference>
<feature type="repeat" description="ANK" evidence="3">
    <location>
        <begin position="231"/>
        <end position="263"/>
    </location>
</feature>
<reference evidence="5 6" key="1">
    <citation type="submission" date="2024-07" db="EMBL/GenBank/DDBJ databases">
        <title>Section-level genome sequencing and comparative genomics of Aspergillus sections Usti and Cavernicolus.</title>
        <authorList>
            <consortium name="Lawrence Berkeley National Laboratory"/>
            <person name="Nybo J.L."/>
            <person name="Vesth T.C."/>
            <person name="Theobald S."/>
            <person name="Frisvad J.C."/>
            <person name="Larsen T.O."/>
            <person name="Kjaerboelling I."/>
            <person name="Rothschild-Mancinelli K."/>
            <person name="Lyhne E.K."/>
            <person name="Kogle M.E."/>
            <person name="Barry K."/>
            <person name="Clum A."/>
            <person name="Na H."/>
            <person name="Ledsgaard L."/>
            <person name="Lin J."/>
            <person name="Lipzen A."/>
            <person name="Kuo A."/>
            <person name="Riley R."/>
            <person name="Mondo S."/>
            <person name="LaButti K."/>
            <person name="Haridas S."/>
            <person name="Pangalinan J."/>
            <person name="Salamov A.A."/>
            <person name="Simmons B.A."/>
            <person name="Magnuson J.K."/>
            <person name="Chen J."/>
            <person name="Drula E."/>
            <person name="Henrissat B."/>
            <person name="Wiebenga A."/>
            <person name="Lubbers R.J."/>
            <person name="Gomes A.C."/>
            <person name="Makela M.R."/>
            <person name="Stajich J."/>
            <person name="Grigoriev I.V."/>
            <person name="Mortensen U.H."/>
            <person name="De vries R.P."/>
            <person name="Baker S.E."/>
            <person name="Andersen M.R."/>
        </authorList>
    </citation>
    <scope>NUCLEOTIDE SEQUENCE [LARGE SCALE GENOMIC DNA]</scope>
    <source>
        <strain evidence="5 6">CBS 600.67</strain>
    </source>
</reference>
<protein>
    <recommendedName>
        <fullName evidence="7">Ankyrin repeat-containing domain protein</fullName>
    </recommendedName>
</protein>
<evidence type="ECO:0000256" key="3">
    <source>
        <dbReference type="PROSITE-ProRule" id="PRU00023"/>
    </source>
</evidence>
<keyword evidence="1" id="KW-0677">Repeat</keyword>
<dbReference type="PANTHER" id="PTHR24189">
    <property type="entry name" value="MYOTROPHIN"/>
    <property type="match status" value="1"/>
</dbReference>
<evidence type="ECO:0008006" key="7">
    <source>
        <dbReference type="Google" id="ProtNLM"/>
    </source>
</evidence>
<proteinExistence type="predicted"/>
<evidence type="ECO:0000313" key="6">
    <source>
        <dbReference type="Proteomes" id="UP001610335"/>
    </source>
</evidence>
<evidence type="ECO:0000313" key="5">
    <source>
        <dbReference type="EMBL" id="KAL2823212.1"/>
    </source>
</evidence>
<dbReference type="Proteomes" id="UP001610335">
    <property type="component" value="Unassembled WGS sequence"/>
</dbReference>
<name>A0ABR4I8B6_9EURO</name>
<dbReference type="SUPFAM" id="SSF48403">
    <property type="entry name" value="Ankyrin repeat"/>
    <property type="match status" value="1"/>
</dbReference>
<evidence type="ECO:0000256" key="1">
    <source>
        <dbReference type="ARBA" id="ARBA00022737"/>
    </source>
</evidence>
<feature type="region of interest" description="Disordered" evidence="4">
    <location>
        <begin position="289"/>
        <end position="312"/>
    </location>
</feature>
<feature type="repeat" description="ANK" evidence="3">
    <location>
        <begin position="40"/>
        <end position="66"/>
    </location>
</feature>
<gene>
    <name evidence="5" type="ORF">BDW59DRAFT_163556</name>
</gene>
<dbReference type="InterPro" id="IPR002110">
    <property type="entry name" value="Ankyrin_rpt"/>
</dbReference>
<keyword evidence="6" id="KW-1185">Reference proteome</keyword>
<organism evidence="5 6">
    <name type="scientific">Aspergillus cavernicola</name>
    <dbReference type="NCBI Taxonomy" id="176166"/>
    <lineage>
        <taxon>Eukaryota</taxon>
        <taxon>Fungi</taxon>
        <taxon>Dikarya</taxon>
        <taxon>Ascomycota</taxon>
        <taxon>Pezizomycotina</taxon>
        <taxon>Eurotiomycetes</taxon>
        <taxon>Eurotiomycetidae</taxon>
        <taxon>Eurotiales</taxon>
        <taxon>Aspergillaceae</taxon>
        <taxon>Aspergillus</taxon>
        <taxon>Aspergillus subgen. Nidulantes</taxon>
    </lineage>
</organism>
<comment type="caution">
    <text evidence="5">The sequence shown here is derived from an EMBL/GenBank/DDBJ whole genome shotgun (WGS) entry which is preliminary data.</text>
</comment>
<dbReference type="EMBL" id="JBFXLS010000055">
    <property type="protein sequence ID" value="KAL2823212.1"/>
    <property type="molecule type" value="Genomic_DNA"/>
</dbReference>
<dbReference type="Pfam" id="PF00023">
    <property type="entry name" value="Ank"/>
    <property type="match status" value="1"/>
</dbReference>
<dbReference type="PANTHER" id="PTHR24189:SF50">
    <property type="entry name" value="ANKYRIN REPEAT AND SOCS BOX PROTEIN 2"/>
    <property type="match status" value="1"/>
</dbReference>
<accession>A0ABR4I8B6</accession>
<dbReference type="InterPro" id="IPR036770">
    <property type="entry name" value="Ankyrin_rpt-contain_sf"/>
</dbReference>
<evidence type="ECO:0000256" key="2">
    <source>
        <dbReference type="ARBA" id="ARBA00023043"/>
    </source>
</evidence>
<dbReference type="InterPro" id="IPR050745">
    <property type="entry name" value="Multifunctional_regulatory"/>
</dbReference>
<dbReference type="Gene3D" id="1.25.40.20">
    <property type="entry name" value="Ankyrin repeat-containing domain"/>
    <property type="match status" value="2"/>
</dbReference>
<dbReference type="PROSITE" id="PS50297">
    <property type="entry name" value="ANK_REP_REGION"/>
    <property type="match status" value="2"/>
</dbReference>
<keyword evidence="2 3" id="KW-0040">ANK repeat</keyword>
<evidence type="ECO:0000256" key="4">
    <source>
        <dbReference type="SAM" id="MobiDB-lite"/>
    </source>
</evidence>
<sequence>MVNKDGMSVLQLAISSDSPEILVFVSTVDAVMQDINKLVDGITALHLSIAKRKPAAFELLVQAGADSCQPPVGGHALDLAIKVPRSNDYFVRRILELGKETLTLQDKNQALTKAVEASQWSLADYLMEQGADINGLRHPDGAPLGHHTVFGSVLRIQKIEKVAAALDHLIPLAAKHGQCPQFIVIPDLNGSAFHCVASEWFTHENYEVSRIRSILLEMFPGKDHLEVRETRGWTALHIAVAARNVVALRAFLDAGADPNSLTLINGIPAGPSAKDLLFSTLLERNPINDLSPKNRRDAEPVTLRAEQRQHASGAEREVMDFVEDISMRPHSLPRLLSHSMTDGFVESMAGGDTHTFNHAVSDIAKSIQWDGIEKVRFLRNEGLRMLRPIGLLEAYLDD</sequence>